<dbReference type="PROSITE" id="PS51257">
    <property type="entry name" value="PROKAR_LIPOPROTEIN"/>
    <property type="match status" value="1"/>
</dbReference>
<dbReference type="PANTHER" id="PTHR10516:SF443">
    <property type="entry name" value="FK506-BINDING PROTEIN 59-RELATED"/>
    <property type="match status" value="1"/>
</dbReference>
<keyword evidence="3 5" id="KW-0697">Rotamase</keyword>
<feature type="domain" description="PPIase FKBP-type" evidence="7">
    <location>
        <begin position="239"/>
        <end position="325"/>
    </location>
</feature>
<dbReference type="GO" id="GO:0003755">
    <property type="term" value="F:peptidyl-prolyl cis-trans isomerase activity"/>
    <property type="evidence" value="ECO:0007669"/>
    <property type="project" value="UniProtKB-KW"/>
</dbReference>
<sequence length="328" mass="33138">MNRAQRIAAPVALAASAALLLAGCAGSPESTPTPTPTADGALACFEAVSGPDSDAITVDGAFGEANPTATFTTPLSATDLQTTVVTEGDGEVAASGTSADLVITMINATTGEQIVSQPATLAIGDGSVLDSFRSAIDCQPYGTRTVTVAPPASLYGETGNETLGVGADDTVVIVADVIGEYVEPEPEPLPTPAEWTENVPEVTRNGDAAPTIVIPDVAPSPDLELKVLEPGDGAEVGNGDSVTVNYVGINWDTKEQFDSSFDRGEPATFATSGVIPGFGAALVGQKVGTKLIVTIPPELGYGTAESANGLGGHTLVFYVEIVDTASAE</sequence>
<dbReference type="EC" id="5.2.1.8" evidence="2 5"/>
<dbReference type="Pfam" id="PF00254">
    <property type="entry name" value="FKBP_C"/>
    <property type="match status" value="1"/>
</dbReference>
<protein>
    <recommendedName>
        <fullName evidence="2 5">peptidylprolyl isomerase</fullName>
        <ecNumber evidence="2 5">5.2.1.8</ecNumber>
    </recommendedName>
</protein>
<dbReference type="OrthoDB" id="25996at2"/>
<keyword evidence="6" id="KW-0732">Signal</keyword>
<dbReference type="PROSITE" id="PS50059">
    <property type="entry name" value="FKBP_PPIASE"/>
    <property type="match status" value="1"/>
</dbReference>
<evidence type="ECO:0000259" key="7">
    <source>
        <dbReference type="PROSITE" id="PS50059"/>
    </source>
</evidence>
<dbReference type="InterPro" id="IPR046357">
    <property type="entry name" value="PPIase_dom_sf"/>
</dbReference>
<dbReference type="SUPFAM" id="SSF54534">
    <property type="entry name" value="FKBP-like"/>
    <property type="match status" value="2"/>
</dbReference>
<proteinExistence type="predicted"/>
<evidence type="ECO:0000256" key="2">
    <source>
        <dbReference type="ARBA" id="ARBA00013194"/>
    </source>
</evidence>
<reference evidence="8 9" key="1">
    <citation type="submission" date="2019-09" db="EMBL/GenBank/DDBJ databases">
        <title>Genome sequencing of strain KACC 19306.</title>
        <authorList>
            <person name="Heo J."/>
            <person name="Kim S.-J."/>
            <person name="Kim J.-S."/>
            <person name="Hong S.-B."/>
            <person name="Kwon S.-W."/>
        </authorList>
    </citation>
    <scope>NUCLEOTIDE SEQUENCE [LARGE SCALE GENOMIC DNA]</scope>
    <source>
        <strain evidence="8 9">KACC 19306</strain>
    </source>
</reference>
<feature type="signal peptide" evidence="6">
    <location>
        <begin position="1"/>
        <end position="22"/>
    </location>
</feature>
<dbReference type="PANTHER" id="PTHR10516">
    <property type="entry name" value="PEPTIDYL-PROLYL CIS-TRANS ISOMERASE"/>
    <property type="match status" value="1"/>
</dbReference>
<dbReference type="KEGG" id="ail:FLP10_10895"/>
<keyword evidence="4 5" id="KW-0413">Isomerase</keyword>
<dbReference type="RefSeq" id="WP_149160879.1">
    <property type="nucleotide sequence ID" value="NZ_CP043505.1"/>
</dbReference>
<dbReference type="InterPro" id="IPR050689">
    <property type="entry name" value="FKBP-type_PPIase"/>
</dbReference>
<organism evidence="8 9">
    <name type="scientific">Agromyces intestinalis</name>
    <dbReference type="NCBI Taxonomy" id="2592652"/>
    <lineage>
        <taxon>Bacteria</taxon>
        <taxon>Bacillati</taxon>
        <taxon>Actinomycetota</taxon>
        <taxon>Actinomycetes</taxon>
        <taxon>Micrococcales</taxon>
        <taxon>Microbacteriaceae</taxon>
        <taxon>Agromyces</taxon>
    </lineage>
</organism>
<dbReference type="InterPro" id="IPR001179">
    <property type="entry name" value="PPIase_FKBP_dom"/>
</dbReference>
<evidence type="ECO:0000256" key="6">
    <source>
        <dbReference type="SAM" id="SignalP"/>
    </source>
</evidence>
<dbReference type="Proteomes" id="UP000324678">
    <property type="component" value="Chromosome"/>
</dbReference>
<name>A0A5C1YHH5_9MICO</name>
<evidence type="ECO:0000256" key="3">
    <source>
        <dbReference type="ARBA" id="ARBA00023110"/>
    </source>
</evidence>
<evidence type="ECO:0000256" key="5">
    <source>
        <dbReference type="PROSITE-ProRule" id="PRU00277"/>
    </source>
</evidence>
<keyword evidence="9" id="KW-1185">Reference proteome</keyword>
<feature type="chain" id="PRO_5038795803" description="peptidylprolyl isomerase" evidence="6">
    <location>
        <begin position="23"/>
        <end position="328"/>
    </location>
</feature>
<evidence type="ECO:0000256" key="4">
    <source>
        <dbReference type="ARBA" id="ARBA00023235"/>
    </source>
</evidence>
<dbReference type="EMBL" id="CP043505">
    <property type="protein sequence ID" value="QEO14860.1"/>
    <property type="molecule type" value="Genomic_DNA"/>
</dbReference>
<evidence type="ECO:0000313" key="9">
    <source>
        <dbReference type="Proteomes" id="UP000324678"/>
    </source>
</evidence>
<evidence type="ECO:0000256" key="1">
    <source>
        <dbReference type="ARBA" id="ARBA00000971"/>
    </source>
</evidence>
<dbReference type="AlphaFoldDB" id="A0A5C1YHH5"/>
<accession>A0A5C1YHH5</accession>
<evidence type="ECO:0000313" key="8">
    <source>
        <dbReference type="EMBL" id="QEO14860.1"/>
    </source>
</evidence>
<comment type="catalytic activity">
    <reaction evidence="1 5">
        <text>[protein]-peptidylproline (omega=180) = [protein]-peptidylproline (omega=0)</text>
        <dbReference type="Rhea" id="RHEA:16237"/>
        <dbReference type="Rhea" id="RHEA-COMP:10747"/>
        <dbReference type="Rhea" id="RHEA-COMP:10748"/>
        <dbReference type="ChEBI" id="CHEBI:83833"/>
        <dbReference type="ChEBI" id="CHEBI:83834"/>
        <dbReference type="EC" id="5.2.1.8"/>
    </reaction>
</comment>
<dbReference type="Gene3D" id="3.10.50.40">
    <property type="match status" value="2"/>
</dbReference>
<gene>
    <name evidence="8" type="ORF">FLP10_10895</name>
</gene>